<dbReference type="SUPFAM" id="SSF54518">
    <property type="entry name" value="Tubby C-terminal domain-like"/>
    <property type="match status" value="1"/>
</dbReference>
<dbReference type="PRINTS" id="PR01573">
    <property type="entry name" value="SUPERTUBBY"/>
</dbReference>
<dbReference type="InterPro" id="IPR025659">
    <property type="entry name" value="Tubby-like_C"/>
</dbReference>
<evidence type="ECO:0000256" key="2">
    <source>
        <dbReference type="SAM" id="MobiDB-lite"/>
    </source>
</evidence>
<feature type="compositionally biased region" description="Basic residues" evidence="2">
    <location>
        <begin position="278"/>
        <end position="297"/>
    </location>
</feature>
<evidence type="ECO:0000256" key="1">
    <source>
        <dbReference type="ARBA" id="ARBA00007129"/>
    </source>
</evidence>
<dbReference type="AlphaFoldDB" id="F0VZK9"/>
<dbReference type="PANTHER" id="PTHR16517:SF7">
    <property type="entry name" value="PROTEIN KING TUBBY"/>
    <property type="match status" value="1"/>
</dbReference>
<comment type="similarity">
    <text evidence="1">Belongs to the TUB family.</text>
</comment>
<dbReference type="Pfam" id="PF01167">
    <property type="entry name" value="Tub"/>
    <property type="match status" value="1"/>
</dbReference>
<name>F0VZK9_9STRA</name>
<sequence>MFMNDPSFFDESQRSQKKNNRDDITAGVEALRVETRRTSLTLHPNALQENEDLDVENLDDLGSSTGTRNAVIQQQREAQKKKIQGRAKGGVVRTSLPRQFSTPRDLDVDDKPSRFGREMDDDDEDARPMSAYRASERQGSRDGDDQAKSGRPIRKQRHNEDERERSRDRDRDTIRERDRYRGSGKERQRDDSEFERDQSRVSNRTRDRERTRDHEYGNEPRGRNNRSDRDHGRHDIRQRSDPDRLDRRHENSSERTAEKNHDRNRRNGDNEDIDSRRPTSRHSHRRKTSRSRSKSKSPSRAVSDESESSQNDVQVKNSSDKQDSSSSKSRSAIVKAKIDITDMKSFLMRPLSTAYDIVECYIERNKSGASKMFPEYCLYMKEGDRFLLTAKKRPNNRTSNYLISMQRGDFARKGTENYLGKLRSNFLGTEFVMYDNGVNPKDADDDTMTSNPAVIRQELGIALYAANVLGHRGPRKMKVCVPRVREDGNRVVWRPLSKEEEMINKCKEQDHTNLTYLINKAPRWNEQVCAYVLNFNGRVTMASVKNFQLVTPEDQETVVLQFGRVGKDLFTMDFRAPLCPLQAFAITLSSFDSKLACE</sequence>
<feature type="compositionally biased region" description="Acidic residues" evidence="2">
    <location>
        <begin position="49"/>
        <end position="59"/>
    </location>
</feature>
<feature type="compositionally biased region" description="Basic and acidic residues" evidence="2">
    <location>
        <begin position="104"/>
        <end position="118"/>
    </location>
</feature>
<dbReference type="Gene3D" id="3.20.90.10">
    <property type="entry name" value="Tubby Protein, Chain A"/>
    <property type="match status" value="1"/>
</dbReference>
<feature type="compositionally biased region" description="Basic and acidic residues" evidence="2">
    <location>
        <begin position="134"/>
        <end position="148"/>
    </location>
</feature>
<gene>
    <name evidence="4" type="primary">AlNc14C2G347</name>
    <name evidence="4" type="ORF">ALNC14_003820</name>
</gene>
<organism evidence="4">
    <name type="scientific">Albugo laibachii Nc14</name>
    <dbReference type="NCBI Taxonomy" id="890382"/>
    <lineage>
        <taxon>Eukaryota</taxon>
        <taxon>Sar</taxon>
        <taxon>Stramenopiles</taxon>
        <taxon>Oomycota</taxon>
        <taxon>Peronosporomycetes</taxon>
        <taxon>Albuginales</taxon>
        <taxon>Albuginaceae</taxon>
        <taxon>Albugo</taxon>
    </lineage>
</organism>
<feature type="compositionally biased region" description="Basic and acidic residues" evidence="2">
    <location>
        <begin position="11"/>
        <end position="24"/>
    </location>
</feature>
<feature type="region of interest" description="Disordered" evidence="2">
    <location>
        <begin position="1"/>
        <end position="332"/>
    </location>
</feature>
<dbReference type="EMBL" id="FR824047">
    <property type="protein sequence ID" value="CCA14239.1"/>
    <property type="molecule type" value="Genomic_DNA"/>
</dbReference>
<reference evidence="4" key="1">
    <citation type="journal article" date="2011" name="PLoS Biol.">
        <title>Gene gain and loss during evolution of obligate parasitism in the white rust pathogen of Arabidopsis thaliana.</title>
        <authorList>
            <person name="Kemen E."/>
            <person name="Gardiner A."/>
            <person name="Schultz-Larsen T."/>
            <person name="Kemen A.C."/>
            <person name="Balmuth A.L."/>
            <person name="Robert-Seilaniantz A."/>
            <person name="Bailey K."/>
            <person name="Holub E."/>
            <person name="Studholme D.J."/>
            <person name="Maclean D."/>
            <person name="Jones J.D."/>
        </authorList>
    </citation>
    <scope>NUCLEOTIDE SEQUENCE</scope>
</reference>
<feature type="domain" description="Tubby C-terminal" evidence="3">
    <location>
        <begin position="356"/>
        <end position="593"/>
    </location>
</feature>
<dbReference type="InterPro" id="IPR000007">
    <property type="entry name" value="Tubby_C"/>
</dbReference>
<accession>F0VZK9</accession>
<evidence type="ECO:0000259" key="3">
    <source>
        <dbReference type="Pfam" id="PF01167"/>
    </source>
</evidence>
<dbReference type="PANTHER" id="PTHR16517">
    <property type="entry name" value="TUBBY-RELATED"/>
    <property type="match status" value="1"/>
</dbReference>
<feature type="compositionally biased region" description="Basic and acidic residues" evidence="2">
    <location>
        <begin position="158"/>
        <end position="277"/>
    </location>
</feature>
<reference evidence="4" key="2">
    <citation type="submission" date="2011-02" db="EMBL/GenBank/DDBJ databases">
        <authorList>
            <person name="MacLean D."/>
        </authorList>
    </citation>
    <scope>NUCLEOTIDE SEQUENCE</scope>
</reference>
<proteinExistence type="inferred from homology"/>
<protein>
    <submittedName>
        <fullName evidence="4">Tubbylike protein putative</fullName>
    </submittedName>
</protein>
<feature type="compositionally biased region" description="Polar residues" evidence="2">
    <location>
        <begin position="62"/>
        <end position="76"/>
    </location>
</feature>
<dbReference type="HOGENOM" id="CLU_028236_6_0_1"/>
<evidence type="ECO:0000313" key="4">
    <source>
        <dbReference type="EMBL" id="CCA14239.1"/>
    </source>
</evidence>